<dbReference type="OrthoDB" id="9808250at2"/>
<evidence type="ECO:0000313" key="9">
    <source>
        <dbReference type="Proteomes" id="UP000219993"/>
    </source>
</evidence>
<dbReference type="GO" id="GO:1990063">
    <property type="term" value="C:Bam protein complex"/>
    <property type="evidence" value="ECO:0007669"/>
    <property type="project" value="TreeGrafter"/>
</dbReference>
<reference evidence="8 9" key="1">
    <citation type="journal article" date="2017" name="Sci. Rep.">
        <title>Revealing the Saline Adaptation Strategies of the Halophilic Bacterium Halomonas beimenensis through High-throughput Omics and Transposon Mutagenesis Approaches.</title>
        <authorList>
            <person name="Chen Y.H."/>
            <person name="Lin S.S."/>
            <person name="Shyu Y.T."/>
        </authorList>
    </citation>
    <scope>NUCLEOTIDE SEQUENCE [LARGE SCALE GENOMIC DNA]</scope>
    <source>
        <strain evidence="8 9">NTU-111</strain>
    </source>
</reference>
<feature type="transmembrane region" description="Helical" evidence="6">
    <location>
        <begin position="20"/>
        <end position="38"/>
    </location>
</feature>
<evidence type="ECO:0000313" key="8">
    <source>
        <dbReference type="EMBL" id="ATJ81149.1"/>
    </source>
</evidence>
<sequence>MIDRNHDSEEPPQMQKLSRIVTLSLALTLISGCSYFGVYKRDLAQGNLVTPAMAERLQPGMTRQQVIDLMGSPLLEAPFAADEWDYLYRLDQAYDGVEQRRLTLTFDGNRLASIERHGDFSRPPALISERGIGPTETTDEGRGNLLDTLAPDDE</sequence>
<dbReference type="PROSITE" id="PS51257">
    <property type="entry name" value="PROKAR_LIPOPROTEIN"/>
    <property type="match status" value="1"/>
</dbReference>
<keyword evidence="4" id="KW-0449">Lipoprotein</keyword>
<dbReference type="InterPro" id="IPR026592">
    <property type="entry name" value="BamE"/>
</dbReference>
<comment type="subcellular location">
    <subcellularLocation>
        <location evidence="4">Cell outer membrane</location>
        <topology evidence="4">Lipid-anchor</topology>
    </subcellularLocation>
</comment>
<dbReference type="AlphaFoldDB" id="A0A291P2P6"/>
<evidence type="ECO:0000256" key="6">
    <source>
        <dbReference type="SAM" id="Phobius"/>
    </source>
</evidence>
<dbReference type="KEGG" id="hbe:BEI_0162"/>
<dbReference type="GO" id="GO:0051205">
    <property type="term" value="P:protein insertion into membrane"/>
    <property type="evidence" value="ECO:0007669"/>
    <property type="project" value="UniProtKB-UniRule"/>
</dbReference>
<accession>A0A291P2P6</accession>
<evidence type="ECO:0000256" key="5">
    <source>
        <dbReference type="SAM" id="MobiDB-lite"/>
    </source>
</evidence>
<evidence type="ECO:0000259" key="7">
    <source>
        <dbReference type="Pfam" id="PF04355"/>
    </source>
</evidence>
<evidence type="ECO:0000256" key="2">
    <source>
        <dbReference type="ARBA" id="ARBA00023136"/>
    </source>
</evidence>
<dbReference type="InterPro" id="IPR007450">
    <property type="entry name" value="BamE_dom"/>
</dbReference>
<keyword evidence="9" id="KW-1185">Reference proteome</keyword>
<dbReference type="PANTHER" id="PTHR37482">
    <property type="entry name" value="OUTER MEMBRANE PROTEIN ASSEMBLY FACTOR BAME"/>
    <property type="match status" value="1"/>
</dbReference>
<evidence type="ECO:0000256" key="3">
    <source>
        <dbReference type="ARBA" id="ARBA00023237"/>
    </source>
</evidence>
<dbReference type="Pfam" id="PF04355">
    <property type="entry name" value="BamE"/>
    <property type="match status" value="1"/>
</dbReference>
<keyword evidence="6" id="KW-1133">Transmembrane helix</keyword>
<dbReference type="GO" id="GO:0030674">
    <property type="term" value="F:protein-macromolecule adaptor activity"/>
    <property type="evidence" value="ECO:0007669"/>
    <property type="project" value="TreeGrafter"/>
</dbReference>
<protein>
    <recommendedName>
        <fullName evidence="4">Outer membrane protein assembly factor BamE</fullName>
    </recommendedName>
</protein>
<dbReference type="Gene3D" id="3.30.1450.10">
    <property type="match status" value="1"/>
</dbReference>
<dbReference type="EMBL" id="CP021435">
    <property type="protein sequence ID" value="ATJ81149.1"/>
    <property type="molecule type" value="Genomic_DNA"/>
</dbReference>
<organism evidence="8 9">
    <name type="scientific">Halomonas beimenensis</name>
    <dbReference type="NCBI Taxonomy" id="475662"/>
    <lineage>
        <taxon>Bacteria</taxon>
        <taxon>Pseudomonadati</taxon>
        <taxon>Pseudomonadota</taxon>
        <taxon>Gammaproteobacteria</taxon>
        <taxon>Oceanospirillales</taxon>
        <taxon>Halomonadaceae</taxon>
        <taxon>Halomonas</taxon>
    </lineage>
</organism>
<dbReference type="InterPro" id="IPR037873">
    <property type="entry name" value="BamE-like"/>
</dbReference>
<name>A0A291P2P6_9GAMM</name>
<comment type="function">
    <text evidence="4">Part of the outer membrane protein assembly complex, which is involved in assembly and insertion of beta-barrel proteins into the outer membrane.</text>
</comment>
<keyword evidence="3 4" id="KW-0998">Cell outer membrane</keyword>
<comment type="similarity">
    <text evidence="4">Belongs to the BamE family.</text>
</comment>
<keyword evidence="4" id="KW-0564">Palmitate</keyword>
<keyword evidence="6" id="KW-0812">Transmembrane</keyword>
<comment type="subunit">
    <text evidence="4">Part of the Bam complex.</text>
</comment>
<proteinExistence type="inferred from homology"/>
<dbReference type="Proteomes" id="UP000219993">
    <property type="component" value="Chromosome"/>
</dbReference>
<dbReference type="PANTHER" id="PTHR37482:SF1">
    <property type="entry name" value="OUTER MEMBRANE PROTEIN ASSEMBLY FACTOR BAME"/>
    <property type="match status" value="1"/>
</dbReference>
<dbReference type="GO" id="GO:0043165">
    <property type="term" value="P:Gram-negative-bacterium-type cell outer membrane assembly"/>
    <property type="evidence" value="ECO:0007669"/>
    <property type="project" value="UniProtKB-UniRule"/>
</dbReference>
<keyword evidence="2 4" id="KW-0472">Membrane</keyword>
<evidence type="ECO:0000256" key="1">
    <source>
        <dbReference type="ARBA" id="ARBA00022729"/>
    </source>
</evidence>
<evidence type="ECO:0000256" key="4">
    <source>
        <dbReference type="HAMAP-Rule" id="MF_00925"/>
    </source>
</evidence>
<gene>
    <name evidence="4 8" type="primary">bamE</name>
    <name evidence="8" type="ORF">BEI_0162</name>
</gene>
<feature type="domain" description="Outer membrane protein assembly factor BamE" evidence="7">
    <location>
        <begin position="46"/>
        <end position="114"/>
    </location>
</feature>
<keyword evidence="1 4" id="KW-0732">Signal</keyword>
<dbReference type="HAMAP" id="MF_00925">
    <property type="entry name" value="OM_assembly_BamE"/>
    <property type="match status" value="1"/>
</dbReference>
<feature type="region of interest" description="Disordered" evidence="5">
    <location>
        <begin position="122"/>
        <end position="154"/>
    </location>
</feature>